<accession>A0A2C9UHM1</accession>
<evidence type="ECO:0000256" key="1">
    <source>
        <dbReference type="SAM" id="MobiDB-lite"/>
    </source>
</evidence>
<dbReference type="OrthoDB" id="1734141at2759"/>
<dbReference type="PANTHER" id="PTHR33731">
    <property type="entry name" value="PROTEIN, PUTATIVE-RELATED"/>
    <property type="match status" value="1"/>
</dbReference>
<feature type="chain" id="PRO_5013174947" description="Organ-specific protein S2" evidence="2">
    <location>
        <begin position="25"/>
        <end position="132"/>
    </location>
</feature>
<evidence type="ECO:0000313" key="3">
    <source>
        <dbReference type="EMBL" id="OAY29687.1"/>
    </source>
</evidence>
<keyword evidence="4" id="KW-1185">Reference proteome</keyword>
<evidence type="ECO:0008006" key="5">
    <source>
        <dbReference type="Google" id="ProtNLM"/>
    </source>
</evidence>
<organism evidence="3 4">
    <name type="scientific">Manihot esculenta</name>
    <name type="common">Cassava</name>
    <name type="synonym">Jatropha manihot</name>
    <dbReference type="NCBI Taxonomy" id="3983"/>
    <lineage>
        <taxon>Eukaryota</taxon>
        <taxon>Viridiplantae</taxon>
        <taxon>Streptophyta</taxon>
        <taxon>Embryophyta</taxon>
        <taxon>Tracheophyta</taxon>
        <taxon>Spermatophyta</taxon>
        <taxon>Magnoliopsida</taxon>
        <taxon>eudicotyledons</taxon>
        <taxon>Gunneridae</taxon>
        <taxon>Pentapetalae</taxon>
        <taxon>rosids</taxon>
        <taxon>fabids</taxon>
        <taxon>Malpighiales</taxon>
        <taxon>Euphorbiaceae</taxon>
        <taxon>Crotonoideae</taxon>
        <taxon>Manihoteae</taxon>
        <taxon>Manihot</taxon>
    </lineage>
</organism>
<dbReference type="EMBL" id="CM004401">
    <property type="protein sequence ID" value="OAY29687.1"/>
    <property type="molecule type" value="Genomic_DNA"/>
</dbReference>
<name>A0A2C9UHM1_MANES</name>
<protein>
    <recommendedName>
        <fullName evidence="5">Organ-specific protein S2</fullName>
    </recommendedName>
</protein>
<dbReference type="InterPro" id="IPR024489">
    <property type="entry name" value="Organ_specific_prot"/>
</dbReference>
<proteinExistence type="predicted"/>
<dbReference type="PANTHER" id="PTHR33731:SF17">
    <property type="entry name" value="ORGAN-SPECIFIC PROTEIN P4-LIKE"/>
    <property type="match status" value="1"/>
</dbReference>
<gene>
    <name evidence="3" type="ORF">MANES_15G164600v8</name>
</gene>
<reference evidence="4" key="1">
    <citation type="journal article" date="2016" name="Nat. Biotechnol.">
        <title>Sequencing wild and cultivated cassava and related species reveals extensive interspecific hybridization and genetic diversity.</title>
        <authorList>
            <person name="Bredeson J.V."/>
            <person name="Lyons J.B."/>
            <person name="Prochnik S.E."/>
            <person name="Wu G.A."/>
            <person name="Ha C.M."/>
            <person name="Edsinger-Gonzales E."/>
            <person name="Grimwood J."/>
            <person name="Schmutz J."/>
            <person name="Rabbi I.Y."/>
            <person name="Egesi C."/>
            <person name="Nauluvula P."/>
            <person name="Lebot V."/>
            <person name="Ndunguru J."/>
            <person name="Mkamilo G."/>
            <person name="Bart R.S."/>
            <person name="Setter T.L."/>
            <person name="Gleadow R.M."/>
            <person name="Kulakow P."/>
            <person name="Ferguson M.E."/>
            <person name="Rounsley S."/>
            <person name="Rokhsar D.S."/>
        </authorList>
    </citation>
    <scope>NUCLEOTIDE SEQUENCE [LARGE SCALE GENOMIC DNA]</scope>
    <source>
        <strain evidence="4">cv. AM560-2</strain>
    </source>
</reference>
<dbReference type="Proteomes" id="UP000091857">
    <property type="component" value="Chromosome 15"/>
</dbReference>
<dbReference type="AlphaFoldDB" id="A0A2C9UHM1"/>
<comment type="caution">
    <text evidence="3">The sequence shown here is derived from an EMBL/GenBank/DDBJ whole genome shotgun (WGS) entry which is preliminary data.</text>
</comment>
<dbReference type="STRING" id="3983.A0A2C9UHM1"/>
<sequence>MKLTLGVGFFLLLSVLSFCNLNYARNLPEDYWKSIMKDQKIPEAIRGMFVEDPASSSSSSSGGNVKSHFVKDFDTRTIAVIYRSYGDNKKMNSPHVEESRDDKIKGEKPLVDQHKNPETEVPVDSRNHKGKV</sequence>
<dbReference type="Gramene" id="Manes.15G164600.1.v8.1">
    <property type="protein sequence ID" value="Manes.15G164600.1.v8.1.CDS"/>
    <property type="gene ID" value="Manes.15G164600.v8.1"/>
</dbReference>
<evidence type="ECO:0000313" key="4">
    <source>
        <dbReference type="Proteomes" id="UP000091857"/>
    </source>
</evidence>
<evidence type="ECO:0000256" key="2">
    <source>
        <dbReference type="SAM" id="SignalP"/>
    </source>
</evidence>
<feature type="region of interest" description="Disordered" evidence="1">
    <location>
        <begin position="88"/>
        <end position="132"/>
    </location>
</feature>
<keyword evidence="2" id="KW-0732">Signal</keyword>
<dbReference type="Pfam" id="PF10950">
    <property type="entry name" value="Organ_specific"/>
    <property type="match status" value="1"/>
</dbReference>
<feature type="signal peptide" evidence="2">
    <location>
        <begin position="1"/>
        <end position="24"/>
    </location>
</feature>